<gene>
    <name evidence="1" type="ORF">HPB49_017328</name>
</gene>
<organism evidence="1 2">
    <name type="scientific">Dermacentor silvarum</name>
    <name type="common">Tick</name>
    <dbReference type="NCBI Taxonomy" id="543639"/>
    <lineage>
        <taxon>Eukaryota</taxon>
        <taxon>Metazoa</taxon>
        <taxon>Ecdysozoa</taxon>
        <taxon>Arthropoda</taxon>
        <taxon>Chelicerata</taxon>
        <taxon>Arachnida</taxon>
        <taxon>Acari</taxon>
        <taxon>Parasitiformes</taxon>
        <taxon>Ixodida</taxon>
        <taxon>Ixodoidea</taxon>
        <taxon>Ixodidae</taxon>
        <taxon>Rhipicephalinae</taxon>
        <taxon>Dermacentor</taxon>
    </lineage>
</organism>
<proteinExistence type="predicted"/>
<reference evidence="1" key="1">
    <citation type="submission" date="2020-05" db="EMBL/GenBank/DDBJ databases">
        <title>Large-scale comparative analyses of tick genomes elucidate their genetic diversity and vector capacities.</title>
        <authorList>
            <person name="Jia N."/>
            <person name="Wang J."/>
            <person name="Shi W."/>
            <person name="Du L."/>
            <person name="Sun Y."/>
            <person name="Zhan W."/>
            <person name="Jiang J."/>
            <person name="Wang Q."/>
            <person name="Zhang B."/>
            <person name="Ji P."/>
            <person name="Sakyi L.B."/>
            <person name="Cui X."/>
            <person name="Yuan T."/>
            <person name="Jiang B."/>
            <person name="Yang W."/>
            <person name="Lam T.T.-Y."/>
            <person name="Chang Q."/>
            <person name="Ding S."/>
            <person name="Wang X."/>
            <person name="Zhu J."/>
            <person name="Ruan X."/>
            <person name="Zhao L."/>
            <person name="Wei J."/>
            <person name="Que T."/>
            <person name="Du C."/>
            <person name="Cheng J."/>
            <person name="Dai P."/>
            <person name="Han X."/>
            <person name="Huang E."/>
            <person name="Gao Y."/>
            <person name="Liu J."/>
            <person name="Shao H."/>
            <person name="Ye R."/>
            <person name="Li L."/>
            <person name="Wei W."/>
            <person name="Wang X."/>
            <person name="Wang C."/>
            <person name="Yang T."/>
            <person name="Huo Q."/>
            <person name="Li W."/>
            <person name="Guo W."/>
            <person name="Chen H."/>
            <person name="Zhou L."/>
            <person name="Ni X."/>
            <person name="Tian J."/>
            <person name="Zhou Y."/>
            <person name="Sheng Y."/>
            <person name="Liu T."/>
            <person name="Pan Y."/>
            <person name="Xia L."/>
            <person name="Li J."/>
            <person name="Zhao F."/>
            <person name="Cao W."/>
        </authorList>
    </citation>
    <scope>NUCLEOTIDE SEQUENCE</scope>
    <source>
        <strain evidence="1">Dsil-2018</strain>
    </source>
</reference>
<dbReference type="Proteomes" id="UP000821865">
    <property type="component" value="Chromosome 5"/>
</dbReference>
<comment type="caution">
    <text evidence="1">The sequence shown here is derived from an EMBL/GenBank/DDBJ whole genome shotgun (WGS) entry which is preliminary data.</text>
</comment>
<dbReference type="EMBL" id="CM023474">
    <property type="protein sequence ID" value="KAH7949937.1"/>
    <property type="molecule type" value="Genomic_DNA"/>
</dbReference>
<protein>
    <submittedName>
        <fullName evidence="1">Uncharacterized protein</fullName>
    </submittedName>
</protein>
<evidence type="ECO:0000313" key="1">
    <source>
        <dbReference type="EMBL" id="KAH7949937.1"/>
    </source>
</evidence>
<name>A0ACB8CSG7_DERSI</name>
<sequence>MTAKCILEFVRSRGISDVPNVVSFGGAVQCWAAVFQLYEYEDQGWMWSTDLYEALTSAGYNVSKRYVRCLLEICERCGQIYFNKFIQACAMTATHYDPDIRLTRYDCPRDFVCPP</sequence>
<evidence type="ECO:0000313" key="2">
    <source>
        <dbReference type="Proteomes" id="UP000821865"/>
    </source>
</evidence>
<accession>A0ACB8CSG7</accession>
<keyword evidence="2" id="KW-1185">Reference proteome</keyword>